<dbReference type="Pfam" id="PF05569">
    <property type="entry name" value="Peptidase_M56"/>
    <property type="match status" value="1"/>
</dbReference>
<dbReference type="Proteomes" id="UP000560000">
    <property type="component" value="Unassembled WGS sequence"/>
</dbReference>
<accession>A0A099CWS8</accession>
<feature type="transmembrane region" description="Helical" evidence="1">
    <location>
        <begin position="282"/>
        <end position="302"/>
    </location>
</feature>
<keyword evidence="1" id="KW-1133">Transmembrane helix</keyword>
<dbReference type="STRING" id="1543381.LF63_0106865"/>
<dbReference type="EMBL" id="JROI01000010">
    <property type="protein sequence ID" value="KGI78082.1"/>
    <property type="molecule type" value="Genomic_DNA"/>
</dbReference>
<reference evidence="5 7" key="2">
    <citation type="submission" date="2020-08" db="EMBL/GenBank/DDBJ databases">
        <title>Genomic Encyclopedia of Type Strains, Phase IV (KMG-IV): sequencing the most valuable type-strain genomes for metagenomic binning, comparative biology and taxonomic classification.</title>
        <authorList>
            <person name="Goeker M."/>
        </authorList>
    </citation>
    <scope>NUCLEOTIDE SEQUENCE [LARGE SCALE GENOMIC DNA]</scope>
    <source>
        <strain evidence="5 7">DSM 107085</strain>
    </source>
</reference>
<evidence type="ECO:0000256" key="2">
    <source>
        <dbReference type="SAM" id="SignalP"/>
    </source>
</evidence>
<reference evidence="4 6" key="1">
    <citation type="submission" date="2014-09" db="EMBL/GenBank/DDBJ databases">
        <title>Xanthomonadaceae 3.5X direct submission.</title>
        <authorList>
            <person name="Fang T."/>
            <person name="Wang H."/>
        </authorList>
    </citation>
    <scope>NUCLEOTIDE SEQUENCE [LARGE SCALE GENOMIC DNA]</scope>
    <source>
        <strain evidence="4 6">3.5X</strain>
    </source>
</reference>
<protein>
    <submittedName>
        <fullName evidence="5">Beta-lactamase regulating signal transducer with metallopeptidase domain</fullName>
    </submittedName>
    <submittedName>
        <fullName evidence="4">Membrane protein</fullName>
    </submittedName>
</protein>
<dbReference type="PANTHER" id="PTHR34978">
    <property type="entry name" value="POSSIBLE SENSOR-TRANSDUCER PROTEIN BLAR"/>
    <property type="match status" value="1"/>
</dbReference>
<evidence type="ECO:0000313" key="6">
    <source>
        <dbReference type="Proteomes" id="UP000029708"/>
    </source>
</evidence>
<dbReference type="AlphaFoldDB" id="A0A099CWS8"/>
<feature type="transmembrane region" description="Helical" evidence="1">
    <location>
        <begin position="35"/>
        <end position="56"/>
    </location>
</feature>
<evidence type="ECO:0000313" key="5">
    <source>
        <dbReference type="EMBL" id="MBB6183502.1"/>
    </source>
</evidence>
<keyword evidence="1" id="KW-0472">Membrane</keyword>
<comment type="caution">
    <text evidence="4">The sequence shown here is derived from an EMBL/GenBank/DDBJ whole genome shotgun (WGS) entry which is preliminary data.</text>
</comment>
<proteinExistence type="predicted"/>
<dbReference type="HOGENOM" id="CLU_522566_0_0_6"/>
<name>A0A099CWS8_9GAMM</name>
<dbReference type="InterPro" id="IPR008756">
    <property type="entry name" value="Peptidase_M56"/>
</dbReference>
<evidence type="ECO:0000313" key="7">
    <source>
        <dbReference type="Proteomes" id="UP000560000"/>
    </source>
</evidence>
<evidence type="ECO:0000259" key="3">
    <source>
        <dbReference type="Pfam" id="PF05569"/>
    </source>
</evidence>
<keyword evidence="1" id="KW-0812">Transmembrane</keyword>
<dbReference type="EMBL" id="JACHET010000001">
    <property type="protein sequence ID" value="MBB6183502.1"/>
    <property type="molecule type" value="Genomic_DNA"/>
</dbReference>
<evidence type="ECO:0000313" key="4">
    <source>
        <dbReference type="EMBL" id="KGI78082.1"/>
    </source>
</evidence>
<dbReference type="PANTHER" id="PTHR34978:SF3">
    <property type="entry name" value="SLR0241 PROTEIN"/>
    <property type="match status" value="1"/>
</dbReference>
<dbReference type="OrthoDB" id="8708575at2"/>
<organism evidence="4 6">
    <name type="scientific">Oleiagrimonas soli</name>
    <dbReference type="NCBI Taxonomy" id="1543381"/>
    <lineage>
        <taxon>Bacteria</taxon>
        <taxon>Pseudomonadati</taxon>
        <taxon>Pseudomonadota</taxon>
        <taxon>Gammaproteobacteria</taxon>
        <taxon>Lysobacterales</taxon>
        <taxon>Rhodanobacteraceae</taxon>
        <taxon>Oleiagrimonas</taxon>
    </lineage>
</organism>
<dbReference type="CDD" id="cd07341">
    <property type="entry name" value="M56_BlaR1_MecR1_like"/>
    <property type="match status" value="1"/>
</dbReference>
<feature type="chain" id="PRO_5033713491" evidence="2">
    <location>
        <begin position="22"/>
        <end position="521"/>
    </location>
</feature>
<dbReference type="InterPro" id="IPR052173">
    <property type="entry name" value="Beta-lactam_resp_regulator"/>
</dbReference>
<dbReference type="RefSeq" id="WP_043100570.1">
    <property type="nucleotide sequence ID" value="NZ_JACHET010000001.1"/>
</dbReference>
<dbReference type="Proteomes" id="UP000029708">
    <property type="component" value="Unassembled WGS sequence"/>
</dbReference>
<feature type="domain" description="Peptidase M56" evidence="3">
    <location>
        <begin position="151"/>
        <end position="253"/>
    </location>
</feature>
<feature type="signal peptide" evidence="2">
    <location>
        <begin position="1"/>
        <end position="21"/>
    </location>
</feature>
<keyword evidence="6" id="KW-1185">Reference proteome</keyword>
<gene>
    <name evidence="5" type="ORF">HNQ86_000847</name>
    <name evidence="4" type="ORF">LF63_0106865</name>
</gene>
<sequence length="521" mass="56316">MIAWMVYAVLVAAALSGAALAAERAARVRRRVTRWIWFGALLGSLAMPVAMATVSFRVPDMLRSGAVSPAPIVLRDATSIPMPALLVHLGSDASPNAVDRIGIWIRDGWAAASLAMLLMLMVGAVRLQRRKRDWVEATICGERVLVSPDVGPAVAGLLRPRIVVPAWLLEHSASQQRTVLAHERSHLDAGDTRLLAQALLLLLLMPWNPMMWWQFRRLRNAIEVDCDARVLRGGGHLGEYCETLIQVGERQVSALPLGPTMSAPCSFLEQRIKLMLMQPKRWAGVSALLLVAASLGMAAFAAQVTPPNGAAAGVEQTVTLTPSALDRYTGFYKVSDISRVAVTRAGNGLVLDISAQAAAPKPLHAVPLGADRFAVQGQPAVVRFSMGADGRADRLDIEYKGRSALDVPRTSRAEAERIEAALHQRIQAQKPYPGSVKALKLLLSDPVSGAGMSEGLAHARVVQRASREAYLAKLGPVQSYTFTGVNRFGDDVYLVRHAHGDEHMTLVVAADGTVTRAFRYR</sequence>
<feature type="transmembrane region" description="Helical" evidence="1">
    <location>
        <begin position="109"/>
        <end position="127"/>
    </location>
</feature>
<keyword evidence="2" id="KW-0732">Signal</keyword>
<evidence type="ECO:0000256" key="1">
    <source>
        <dbReference type="SAM" id="Phobius"/>
    </source>
</evidence>